<protein>
    <recommendedName>
        <fullName evidence="3">Peptidase M10 metallopeptidase domain-containing protein</fullName>
    </recommendedName>
</protein>
<dbReference type="Proteomes" id="UP000000323">
    <property type="component" value="Chromosome 2"/>
</dbReference>
<reference evidence="2" key="1">
    <citation type="journal article" date="2010" name="Stand. Genomic Sci.">
        <title>Complete genome sequence of 'Thermobaculum terrenum' type strain (YNP1).</title>
        <authorList>
            <person name="Kiss H."/>
            <person name="Cleland D."/>
            <person name="Lapidus A."/>
            <person name="Lucas S."/>
            <person name="Glavina Del Rio T."/>
            <person name="Nolan M."/>
            <person name="Tice H."/>
            <person name="Han C."/>
            <person name="Goodwin L."/>
            <person name="Pitluck S."/>
            <person name="Liolios K."/>
            <person name="Ivanova N."/>
            <person name="Mavromatis K."/>
            <person name="Ovchinnikova G."/>
            <person name="Pati A."/>
            <person name="Chen A."/>
            <person name="Palaniappan K."/>
            <person name="Land M."/>
            <person name="Hauser L."/>
            <person name="Chang Y."/>
            <person name="Jeffries C."/>
            <person name="Lu M."/>
            <person name="Brettin T."/>
            <person name="Detter J."/>
            <person name="Goker M."/>
            <person name="Tindall B."/>
            <person name="Beck B."/>
            <person name="McDermott T."/>
            <person name="Woyke T."/>
            <person name="Bristow J."/>
            <person name="Eisen J."/>
            <person name="Markowitz V."/>
            <person name="Hugenholtz P."/>
            <person name="Kyrpides N."/>
            <person name="Klenk H."/>
            <person name="Cheng J."/>
        </authorList>
    </citation>
    <scope>NUCLEOTIDE SEQUENCE [LARGE SCALE GENOMIC DNA]</scope>
    <source>
        <strain evidence="2">ATCC BAA-798 / YNP1</strain>
    </source>
</reference>
<evidence type="ECO:0000313" key="1">
    <source>
        <dbReference type="EMBL" id="ACZ42840.1"/>
    </source>
</evidence>
<dbReference type="HOGENOM" id="CLU_1991633_0_0_0"/>
<proteinExistence type="predicted"/>
<gene>
    <name evidence="1" type="ordered locus">Tter_1934</name>
</gene>
<dbReference type="EMBL" id="CP001826">
    <property type="protein sequence ID" value="ACZ42840.1"/>
    <property type="molecule type" value="Genomic_DNA"/>
</dbReference>
<evidence type="ECO:0008006" key="3">
    <source>
        <dbReference type="Google" id="ProtNLM"/>
    </source>
</evidence>
<organism evidence="1 2">
    <name type="scientific">Thermobaculum terrenum (strain ATCC BAA-798 / CCMEE 7001 / YNP1)</name>
    <dbReference type="NCBI Taxonomy" id="525904"/>
    <lineage>
        <taxon>Bacteria</taxon>
        <taxon>Bacillati</taxon>
        <taxon>Chloroflexota</taxon>
        <taxon>Chloroflexia</taxon>
        <taxon>Candidatus Thermobaculales</taxon>
        <taxon>Candidatus Thermobaculaceae</taxon>
        <taxon>Thermobaculum</taxon>
    </lineage>
</organism>
<dbReference type="InterPro" id="IPR024079">
    <property type="entry name" value="MetalloPept_cat_dom_sf"/>
</dbReference>
<dbReference type="AlphaFoldDB" id="D1CGG9"/>
<dbReference type="SUPFAM" id="SSF55486">
    <property type="entry name" value="Metalloproteases ('zincins'), catalytic domain"/>
    <property type="match status" value="1"/>
</dbReference>
<sequence>MIYLNYTRYGGAVSHADSTWSSLGKVNIYPKPSNSSNWNLTINEYNQNDGLCGKYALGEIKLNVYYFANYNDWNRKSCVSHEFGHALGIGDHDEEYNCIALLYKVVGCFISPQSHDKKDYYDRWQ</sequence>
<dbReference type="KEGG" id="ttr:Tter_1934"/>
<evidence type="ECO:0000313" key="2">
    <source>
        <dbReference type="Proteomes" id="UP000000323"/>
    </source>
</evidence>
<keyword evidence="2" id="KW-1185">Reference proteome</keyword>
<dbReference type="STRING" id="525904.Tter_1934"/>
<dbReference type="Gene3D" id="3.40.390.10">
    <property type="entry name" value="Collagenase (Catalytic Domain)"/>
    <property type="match status" value="1"/>
</dbReference>
<dbReference type="GO" id="GO:0008237">
    <property type="term" value="F:metallopeptidase activity"/>
    <property type="evidence" value="ECO:0007669"/>
    <property type="project" value="InterPro"/>
</dbReference>
<accession>D1CGG9</accession>
<name>D1CGG9_THET1</name>